<dbReference type="EMBL" id="CAJRAU010000001">
    <property type="protein sequence ID" value="CAG5067968.1"/>
    <property type="molecule type" value="Genomic_DNA"/>
</dbReference>
<sequence length="181" mass="20912">MLGSFIFLVFMFTTFKPKIRIIGKIAKGPLERNGKATVPEGGVDEWYWFKVVNMNSFFKVHDLKFSLFIMEPHYSGGKNVMFDSIELKKSDMPFLKSLSTLLGKNENDEFACRIRTSVDLEELMGRDKSIRLQVVAKHQLSGLTSYFTKDFNIDDIEEGNFVSGFWGFIKSKGNNRRDRRL</sequence>
<organism evidence="1 2">
    <name type="scientific">Dyadobacter linearis</name>
    <dbReference type="NCBI Taxonomy" id="2823330"/>
    <lineage>
        <taxon>Bacteria</taxon>
        <taxon>Pseudomonadati</taxon>
        <taxon>Bacteroidota</taxon>
        <taxon>Cytophagia</taxon>
        <taxon>Cytophagales</taxon>
        <taxon>Spirosomataceae</taxon>
        <taxon>Dyadobacter</taxon>
    </lineage>
</organism>
<keyword evidence="2" id="KW-1185">Reference proteome</keyword>
<gene>
    <name evidence="1" type="ORF">DYBT9623_00696</name>
</gene>
<dbReference type="Proteomes" id="UP000679725">
    <property type="component" value="Unassembled WGS sequence"/>
</dbReference>
<reference evidence="1 2" key="1">
    <citation type="submission" date="2021-04" db="EMBL/GenBank/DDBJ databases">
        <authorList>
            <person name="Rodrigo-Torres L."/>
            <person name="Arahal R. D."/>
            <person name="Lucena T."/>
        </authorList>
    </citation>
    <scope>NUCLEOTIDE SEQUENCE [LARGE SCALE GENOMIC DNA]</scope>
    <source>
        <strain evidence="1 2">CECT 9623</strain>
    </source>
</reference>
<evidence type="ECO:0000313" key="2">
    <source>
        <dbReference type="Proteomes" id="UP000679725"/>
    </source>
</evidence>
<proteinExistence type="predicted"/>
<evidence type="ECO:0000313" key="1">
    <source>
        <dbReference type="EMBL" id="CAG5067968.1"/>
    </source>
</evidence>
<accession>A0ABM8UKN1</accession>
<name>A0ABM8UKN1_9BACT</name>
<comment type="caution">
    <text evidence="1">The sequence shown here is derived from an EMBL/GenBank/DDBJ whole genome shotgun (WGS) entry which is preliminary data.</text>
</comment>
<protein>
    <submittedName>
        <fullName evidence="1">Uncharacterized protein</fullName>
    </submittedName>
</protein>